<feature type="domain" description="MATH" evidence="1">
    <location>
        <begin position="34"/>
        <end position="177"/>
    </location>
</feature>
<dbReference type="AlphaFoldDB" id="A0A811NSN3"/>
<dbReference type="Gene3D" id="2.60.210.10">
    <property type="entry name" value="Apoptosis, Tumor Necrosis Factor Receptor Associated Protein 2, Chain A"/>
    <property type="match status" value="1"/>
</dbReference>
<dbReference type="PANTHER" id="PTHR26379">
    <property type="entry name" value="BTB/POZ AND MATH DOMAIN-CONTAINING PROTEIN 1"/>
    <property type="match status" value="1"/>
</dbReference>
<dbReference type="EMBL" id="CAJGYO010000004">
    <property type="protein sequence ID" value="CAD6226940.1"/>
    <property type="molecule type" value="Genomic_DNA"/>
</dbReference>
<proteinExistence type="predicted"/>
<evidence type="ECO:0000313" key="2">
    <source>
        <dbReference type="EMBL" id="CAD6226940.1"/>
    </source>
</evidence>
<keyword evidence="3" id="KW-1185">Reference proteome</keyword>
<dbReference type="CDD" id="cd00121">
    <property type="entry name" value="MATH"/>
    <property type="match status" value="1"/>
</dbReference>
<name>A0A811NSN3_9POAL</name>
<gene>
    <name evidence="2" type="ORF">NCGR_LOCUS18583</name>
</gene>
<dbReference type="GO" id="GO:0016567">
    <property type="term" value="P:protein ubiquitination"/>
    <property type="evidence" value="ECO:0007669"/>
    <property type="project" value="InterPro"/>
</dbReference>
<dbReference type="InterPro" id="IPR045005">
    <property type="entry name" value="BPM1-6"/>
</dbReference>
<protein>
    <recommendedName>
        <fullName evidence="1">MATH domain-containing protein</fullName>
    </recommendedName>
</protein>
<dbReference type="OrthoDB" id="597308at2759"/>
<reference evidence="2" key="1">
    <citation type="submission" date="2020-10" db="EMBL/GenBank/DDBJ databases">
        <authorList>
            <person name="Han B."/>
            <person name="Lu T."/>
            <person name="Zhao Q."/>
            <person name="Huang X."/>
            <person name="Zhao Y."/>
        </authorList>
    </citation>
    <scope>NUCLEOTIDE SEQUENCE</scope>
</reference>
<organism evidence="2 3">
    <name type="scientific">Miscanthus lutarioriparius</name>
    <dbReference type="NCBI Taxonomy" id="422564"/>
    <lineage>
        <taxon>Eukaryota</taxon>
        <taxon>Viridiplantae</taxon>
        <taxon>Streptophyta</taxon>
        <taxon>Embryophyta</taxon>
        <taxon>Tracheophyta</taxon>
        <taxon>Spermatophyta</taxon>
        <taxon>Magnoliopsida</taxon>
        <taxon>Liliopsida</taxon>
        <taxon>Poales</taxon>
        <taxon>Poaceae</taxon>
        <taxon>PACMAD clade</taxon>
        <taxon>Panicoideae</taxon>
        <taxon>Andropogonodae</taxon>
        <taxon>Andropogoneae</taxon>
        <taxon>Saccharinae</taxon>
        <taxon>Miscanthus</taxon>
    </lineage>
</organism>
<dbReference type="Proteomes" id="UP000604825">
    <property type="component" value="Unassembled WGS sequence"/>
</dbReference>
<comment type="caution">
    <text evidence="2">The sequence shown here is derived from an EMBL/GenBank/DDBJ whole genome shotgun (WGS) entry which is preliminary data.</text>
</comment>
<dbReference type="SUPFAM" id="SSF49599">
    <property type="entry name" value="TRAF domain-like"/>
    <property type="match status" value="1"/>
</dbReference>
<dbReference type="InterPro" id="IPR002083">
    <property type="entry name" value="MATH/TRAF_dom"/>
</dbReference>
<evidence type="ECO:0000313" key="3">
    <source>
        <dbReference type="Proteomes" id="UP000604825"/>
    </source>
</evidence>
<sequence>MWPSPPVSYVPLDAGAATEAEVSVSTVAATAVATGHLMLKLEGYSRLKARHGGNGSYIESSASKVGGHTWTIRCYLNGSKKEDAGFVSLFLHLCSDPDAAVVLAECEFALVRHQGTPPAYAHQGKPSTTSHGLRSDTGVYGGQGGTCSWGLSRFISVEELERSMFLRDDCFAVRCTVTVVREQTVKEKAVQPHDLARLGMLCKCDDDLCKRHHDRPAETFLERFAKLCHYICRGTV</sequence>
<evidence type="ECO:0000259" key="1">
    <source>
        <dbReference type="PROSITE" id="PS50144"/>
    </source>
</evidence>
<dbReference type="Pfam" id="PF22486">
    <property type="entry name" value="MATH_2"/>
    <property type="match status" value="1"/>
</dbReference>
<dbReference type="InterPro" id="IPR008974">
    <property type="entry name" value="TRAF-like"/>
</dbReference>
<dbReference type="PANTHER" id="PTHR26379:SF443">
    <property type="entry name" value="MATH DOMAIN CONTAINING PROTEIN"/>
    <property type="match status" value="1"/>
</dbReference>
<dbReference type="PROSITE" id="PS50144">
    <property type="entry name" value="MATH"/>
    <property type="match status" value="1"/>
</dbReference>
<accession>A0A811NSN3</accession>